<accession>A0ABS8DN81</accession>
<dbReference type="PANTHER" id="PTHR30024">
    <property type="entry name" value="ALIPHATIC SULFONATES-BINDING PROTEIN-RELATED"/>
    <property type="match status" value="1"/>
</dbReference>
<feature type="signal peptide" evidence="2">
    <location>
        <begin position="1"/>
        <end position="18"/>
    </location>
</feature>
<dbReference type="Proteomes" id="UP001319882">
    <property type="component" value="Unassembled WGS sequence"/>
</dbReference>
<dbReference type="Gene3D" id="3.40.190.10">
    <property type="entry name" value="Periplasmic binding protein-like II"/>
    <property type="match status" value="2"/>
</dbReference>
<keyword evidence="2" id="KW-0732">Signal</keyword>
<feature type="compositionally biased region" description="Acidic residues" evidence="1">
    <location>
        <begin position="343"/>
        <end position="357"/>
    </location>
</feature>
<evidence type="ECO:0000313" key="5">
    <source>
        <dbReference type="Proteomes" id="UP001319882"/>
    </source>
</evidence>
<keyword evidence="5" id="KW-1185">Reference proteome</keyword>
<evidence type="ECO:0000313" key="4">
    <source>
        <dbReference type="EMBL" id="MCB8887740.1"/>
    </source>
</evidence>
<organism evidence="4 5">
    <name type="scientific">Vreelandella malpeensis</name>
    <dbReference type="NCBI Taxonomy" id="1172368"/>
    <lineage>
        <taxon>Bacteria</taxon>
        <taxon>Pseudomonadati</taxon>
        <taxon>Pseudomonadota</taxon>
        <taxon>Gammaproteobacteria</taxon>
        <taxon>Oceanospirillales</taxon>
        <taxon>Halomonadaceae</taxon>
        <taxon>Vreelandella</taxon>
    </lineage>
</organism>
<gene>
    <name evidence="4" type="ORF">GEV37_01170</name>
</gene>
<feature type="chain" id="PRO_5046859531" evidence="2">
    <location>
        <begin position="19"/>
        <end position="357"/>
    </location>
</feature>
<sequence>MKASLLLAGTWWLLTSQAALSGQAQGAEGADSETVTIRYLSSRGQITAPEIAQAKGWLDDHGVTLTSEGFSQGGPESLFAMASGSIDIAGAATSATINAITNGADIVGVMASNGVDETVNSRFYVLEDSEIREPSDLVGKTVAVNTLGAHLDYVVREYLRQHDIPYNAVRLVAVPGPQLGQTLRSGQVDIAAVGAWQSVFAGQLEEGGGVRSLFDDHELLGDITLSPYSMQREFVERHPQAVRTLVTQSGRAANWAKNHPDQARELIAELLAQRHENAQLADYWAGFGVRDQARLNDHDVQYWLGVLEREGTLRADQLTVADVITNAYNTNAYNTNAYNGDAEGTDAGDEAGEGVKP</sequence>
<dbReference type="EMBL" id="WHVL01000001">
    <property type="protein sequence ID" value="MCB8887740.1"/>
    <property type="molecule type" value="Genomic_DNA"/>
</dbReference>
<dbReference type="RefSeq" id="WP_227388338.1">
    <property type="nucleotide sequence ID" value="NZ_JBHSCJ010000003.1"/>
</dbReference>
<feature type="domain" description="SsuA/THI5-like" evidence="3">
    <location>
        <begin position="51"/>
        <end position="263"/>
    </location>
</feature>
<evidence type="ECO:0000256" key="2">
    <source>
        <dbReference type="SAM" id="SignalP"/>
    </source>
</evidence>
<proteinExistence type="predicted"/>
<dbReference type="Pfam" id="PF09084">
    <property type="entry name" value="NMT1"/>
    <property type="match status" value="1"/>
</dbReference>
<evidence type="ECO:0000256" key="1">
    <source>
        <dbReference type="SAM" id="MobiDB-lite"/>
    </source>
</evidence>
<dbReference type="InterPro" id="IPR015168">
    <property type="entry name" value="SsuA/THI5"/>
</dbReference>
<name>A0ABS8DN81_9GAMM</name>
<dbReference type="SUPFAM" id="SSF53850">
    <property type="entry name" value="Periplasmic binding protein-like II"/>
    <property type="match status" value="1"/>
</dbReference>
<feature type="region of interest" description="Disordered" evidence="1">
    <location>
        <begin position="337"/>
        <end position="357"/>
    </location>
</feature>
<comment type="caution">
    <text evidence="4">The sequence shown here is derived from an EMBL/GenBank/DDBJ whole genome shotgun (WGS) entry which is preliminary data.</text>
</comment>
<protein>
    <submittedName>
        <fullName evidence="4">ABC transporter substrate-binding protein</fullName>
    </submittedName>
</protein>
<evidence type="ECO:0000259" key="3">
    <source>
        <dbReference type="Pfam" id="PF09084"/>
    </source>
</evidence>
<reference evidence="4 5" key="1">
    <citation type="journal article" date="2021" name="Sci. Rep.">
        <title>Genome analysis of a halophilic bacterium Halomonas malpeensis YU-PRIM-29(T) reveals its exopolysaccharide and pigment producing capabilities.</title>
        <authorList>
            <person name="Athmika"/>
            <person name="Ghate S.D."/>
            <person name="Arun A.B."/>
            <person name="Rao S.S."/>
            <person name="Kumar S.T.A."/>
            <person name="Kandiyil M.K."/>
            <person name="Saptami K."/>
            <person name="Rekha P.D."/>
        </authorList>
    </citation>
    <scope>NUCLEOTIDE SEQUENCE [LARGE SCALE GENOMIC DNA]</scope>
    <source>
        <strain evidence="5">prim 29</strain>
    </source>
</reference>